<dbReference type="GeneID" id="94362269"/>
<dbReference type="InterPro" id="IPR055999">
    <property type="entry name" value="DUF7577"/>
</dbReference>
<dbReference type="RefSeq" id="WP_170095344.1">
    <property type="nucleotide sequence ID" value="NZ_WOYG01000001.1"/>
</dbReference>
<dbReference type="EMBL" id="WOYG01000001">
    <property type="protein sequence ID" value="NLV09907.1"/>
    <property type="molecule type" value="Genomic_DNA"/>
</dbReference>
<reference evidence="3" key="1">
    <citation type="submission" date="2019-12" db="EMBL/GenBank/DDBJ databases">
        <title>Whole-genome sequence of Halomicrobium mukohataei pws1.</title>
        <authorList>
            <person name="Verma D.K."/>
            <person name="Gopal K."/>
            <person name="Prasad E.S."/>
        </authorList>
    </citation>
    <scope>NUCLEOTIDE SEQUENCE</scope>
    <source>
        <strain evidence="3">Pws1</strain>
    </source>
</reference>
<proteinExistence type="predicted"/>
<evidence type="ECO:0000313" key="3">
    <source>
        <dbReference type="EMBL" id="NLV09907.1"/>
    </source>
</evidence>
<keyword evidence="1" id="KW-0812">Transmembrane</keyword>
<evidence type="ECO:0000313" key="4">
    <source>
        <dbReference type="Proteomes" id="UP000608662"/>
    </source>
</evidence>
<sequence>MISTAELAIRLLTFLFVLVAVPLSFVLMFRFLDYIAMDDLIEEYREGQASPLRDRGQLNAYFEASDEATTTCPHCGAANGEDYTYCHTCQASLE</sequence>
<keyword evidence="1" id="KW-1133">Transmembrane helix</keyword>
<dbReference type="OrthoDB" id="231666at2157"/>
<keyword evidence="1" id="KW-0472">Membrane</keyword>
<evidence type="ECO:0000256" key="1">
    <source>
        <dbReference type="SAM" id="Phobius"/>
    </source>
</evidence>
<feature type="domain" description="DUF7577" evidence="2">
    <location>
        <begin position="69"/>
        <end position="94"/>
    </location>
</feature>
<dbReference type="Pfam" id="PF24463">
    <property type="entry name" value="DUF7577"/>
    <property type="match status" value="1"/>
</dbReference>
<accession>A0A847UCG9</accession>
<dbReference type="AlphaFoldDB" id="A0A847UCG9"/>
<gene>
    <name evidence="3" type="ORF">GOC74_08195</name>
</gene>
<name>A0A847UCG9_9EURY</name>
<organism evidence="3 4">
    <name type="scientific">Halomicrobium mukohataei</name>
    <dbReference type="NCBI Taxonomy" id="57705"/>
    <lineage>
        <taxon>Archaea</taxon>
        <taxon>Methanobacteriati</taxon>
        <taxon>Methanobacteriota</taxon>
        <taxon>Stenosarchaea group</taxon>
        <taxon>Halobacteria</taxon>
        <taxon>Halobacteriales</taxon>
        <taxon>Haloarculaceae</taxon>
        <taxon>Halomicrobium</taxon>
    </lineage>
</organism>
<dbReference type="Proteomes" id="UP000608662">
    <property type="component" value="Unassembled WGS sequence"/>
</dbReference>
<evidence type="ECO:0000259" key="2">
    <source>
        <dbReference type="Pfam" id="PF24463"/>
    </source>
</evidence>
<comment type="caution">
    <text evidence="3">The sequence shown here is derived from an EMBL/GenBank/DDBJ whole genome shotgun (WGS) entry which is preliminary data.</text>
</comment>
<protein>
    <recommendedName>
        <fullName evidence="2">DUF7577 domain-containing protein</fullName>
    </recommendedName>
</protein>
<feature type="transmembrane region" description="Helical" evidence="1">
    <location>
        <begin position="12"/>
        <end position="32"/>
    </location>
</feature>